<feature type="compositionally biased region" description="Polar residues" evidence="11">
    <location>
        <begin position="63"/>
        <end position="72"/>
    </location>
</feature>
<dbReference type="Gene3D" id="3.40.50.300">
    <property type="entry name" value="P-loop containing nucleotide triphosphate hydrolases"/>
    <property type="match status" value="2"/>
</dbReference>
<proteinExistence type="inferred from homology"/>
<feature type="compositionally biased region" description="Low complexity" evidence="11">
    <location>
        <begin position="400"/>
        <end position="411"/>
    </location>
</feature>
<organism evidence="14 15">
    <name type="scientific">Hyaloscypha hepaticicola</name>
    <dbReference type="NCBI Taxonomy" id="2082293"/>
    <lineage>
        <taxon>Eukaryota</taxon>
        <taxon>Fungi</taxon>
        <taxon>Dikarya</taxon>
        <taxon>Ascomycota</taxon>
        <taxon>Pezizomycotina</taxon>
        <taxon>Leotiomycetes</taxon>
        <taxon>Helotiales</taxon>
        <taxon>Hyaloscyphaceae</taxon>
        <taxon>Hyaloscypha</taxon>
    </lineage>
</organism>
<dbReference type="PROSITE" id="PS51194">
    <property type="entry name" value="HELICASE_CTER"/>
    <property type="match status" value="1"/>
</dbReference>
<feature type="compositionally biased region" description="Low complexity" evidence="11">
    <location>
        <begin position="239"/>
        <end position="265"/>
    </location>
</feature>
<keyword evidence="8" id="KW-0156">Chromatin regulator</keyword>
<name>A0A2J6PVF5_9HELO</name>
<evidence type="ECO:0000313" key="15">
    <source>
        <dbReference type="Proteomes" id="UP000235672"/>
    </source>
</evidence>
<dbReference type="PANTHER" id="PTHR10799">
    <property type="entry name" value="SNF2/RAD54 HELICASE FAMILY"/>
    <property type="match status" value="1"/>
</dbReference>
<dbReference type="Pfam" id="PF00176">
    <property type="entry name" value="SNF2-rel_dom"/>
    <property type="match status" value="1"/>
</dbReference>
<dbReference type="OrthoDB" id="5857104at2759"/>
<comment type="subcellular location">
    <subcellularLocation>
        <location evidence="1">Nucleus</location>
    </subcellularLocation>
</comment>
<dbReference type="GO" id="GO:0003677">
    <property type="term" value="F:DNA binding"/>
    <property type="evidence" value="ECO:0007669"/>
    <property type="project" value="UniProtKB-KW"/>
</dbReference>
<reference evidence="14 15" key="1">
    <citation type="submission" date="2016-05" db="EMBL/GenBank/DDBJ databases">
        <title>A degradative enzymes factory behind the ericoid mycorrhizal symbiosis.</title>
        <authorList>
            <consortium name="DOE Joint Genome Institute"/>
            <person name="Martino E."/>
            <person name="Morin E."/>
            <person name="Grelet G."/>
            <person name="Kuo A."/>
            <person name="Kohler A."/>
            <person name="Daghino S."/>
            <person name="Barry K."/>
            <person name="Choi C."/>
            <person name="Cichocki N."/>
            <person name="Clum A."/>
            <person name="Copeland A."/>
            <person name="Hainaut M."/>
            <person name="Haridas S."/>
            <person name="Labutti K."/>
            <person name="Lindquist E."/>
            <person name="Lipzen A."/>
            <person name="Khouja H.-R."/>
            <person name="Murat C."/>
            <person name="Ohm R."/>
            <person name="Olson A."/>
            <person name="Spatafora J."/>
            <person name="Veneault-Fourrey C."/>
            <person name="Henrissat B."/>
            <person name="Grigoriev I."/>
            <person name="Martin F."/>
            <person name="Perotto S."/>
        </authorList>
    </citation>
    <scope>NUCLEOTIDE SEQUENCE [LARGE SCALE GENOMIC DNA]</scope>
    <source>
        <strain evidence="14 15">UAMH 7357</strain>
    </source>
</reference>
<feature type="region of interest" description="Disordered" evidence="11">
    <location>
        <begin position="1"/>
        <end position="110"/>
    </location>
</feature>
<keyword evidence="4" id="KW-0547">Nucleotide-binding</keyword>
<feature type="domain" description="Helicase ATP-binding" evidence="12">
    <location>
        <begin position="630"/>
        <end position="797"/>
    </location>
</feature>
<dbReference type="GO" id="GO:0005524">
    <property type="term" value="F:ATP binding"/>
    <property type="evidence" value="ECO:0007669"/>
    <property type="project" value="UniProtKB-KW"/>
</dbReference>
<dbReference type="InterPro" id="IPR027417">
    <property type="entry name" value="P-loop_NTPase"/>
</dbReference>
<feature type="domain" description="Helicase C-terminal" evidence="13">
    <location>
        <begin position="988"/>
        <end position="1153"/>
    </location>
</feature>
<gene>
    <name evidence="14" type="ORF">NA56DRAFT_255459</name>
</gene>
<dbReference type="GO" id="GO:0016787">
    <property type="term" value="F:hydrolase activity"/>
    <property type="evidence" value="ECO:0007669"/>
    <property type="project" value="UniProtKB-KW"/>
</dbReference>
<feature type="region of interest" description="Disordered" evidence="11">
    <location>
        <begin position="568"/>
        <end position="594"/>
    </location>
</feature>
<protein>
    <recommendedName>
        <fullName evidence="3">DNA helicase</fullName>
        <ecNumber evidence="3">3.6.4.12</ecNumber>
    </recommendedName>
</protein>
<dbReference type="GO" id="GO:0140658">
    <property type="term" value="F:ATP-dependent chromatin remodeler activity"/>
    <property type="evidence" value="ECO:0007669"/>
    <property type="project" value="UniProtKB-ARBA"/>
</dbReference>
<evidence type="ECO:0000256" key="8">
    <source>
        <dbReference type="ARBA" id="ARBA00022853"/>
    </source>
</evidence>
<dbReference type="STRING" id="1745343.A0A2J6PVF5"/>
<evidence type="ECO:0000256" key="11">
    <source>
        <dbReference type="SAM" id="MobiDB-lite"/>
    </source>
</evidence>
<feature type="compositionally biased region" description="Low complexity" evidence="11">
    <location>
        <begin position="195"/>
        <end position="209"/>
    </location>
</feature>
<evidence type="ECO:0000256" key="4">
    <source>
        <dbReference type="ARBA" id="ARBA00022741"/>
    </source>
</evidence>
<evidence type="ECO:0000256" key="7">
    <source>
        <dbReference type="ARBA" id="ARBA00022840"/>
    </source>
</evidence>
<dbReference type="InterPro" id="IPR038718">
    <property type="entry name" value="SNF2-like_sf"/>
</dbReference>
<dbReference type="Pfam" id="PF00271">
    <property type="entry name" value="Helicase_C"/>
    <property type="match status" value="1"/>
</dbReference>
<evidence type="ECO:0000256" key="2">
    <source>
        <dbReference type="ARBA" id="ARBA00007025"/>
    </source>
</evidence>
<feature type="region of interest" description="Disordered" evidence="11">
    <location>
        <begin position="334"/>
        <end position="358"/>
    </location>
</feature>
<keyword evidence="5" id="KW-0378">Hydrolase</keyword>
<evidence type="ECO:0000256" key="5">
    <source>
        <dbReference type="ARBA" id="ARBA00022801"/>
    </source>
</evidence>
<dbReference type="CDD" id="cd17998">
    <property type="entry name" value="DEXHc_SMARCAD1"/>
    <property type="match status" value="1"/>
</dbReference>
<feature type="compositionally biased region" description="Basic residues" evidence="11">
    <location>
        <begin position="388"/>
        <end position="398"/>
    </location>
</feature>
<keyword evidence="6" id="KW-0347">Helicase</keyword>
<keyword evidence="10" id="KW-0539">Nucleus</keyword>
<dbReference type="Proteomes" id="UP000235672">
    <property type="component" value="Unassembled WGS sequence"/>
</dbReference>
<dbReference type="SUPFAM" id="SSF52540">
    <property type="entry name" value="P-loop containing nucleoside triphosphate hydrolases"/>
    <property type="match status" value="2"/>
</dbReference>
<evidence type="ECO:0000256" key="1">
    <source>
        <dbReference type="ARBA" id="ARBA00004123"/>
    </source>
</evidence>
<feature type="compositionally biased region" description="Low complexity" evidence="11">
    <location>
        <begin position="25"/>
        <end position="44"/>
    </location>
</feature>
<feature type="compositionally biased region" description="Polar residues" evidence="11">
    <location>
        <begin position="95"/>
        <end position="104"/>
    </location>
</feature>
<dbReference type="PROSITE" id="PS51192">
    <property type="entry name" value="HELICASE_ATP_BIND_1"/>
    <property type="match status" value="1"/>
</dbReference>
<dbReference type="InterPro" id="IPR001650">
    <property type="entry name" value="Helicase_C-like"/>
</dbReference>
<feature type="region of interest" description="Disordered" evidence="11">
    <location>
        <begin position="1159"/>
        <end position="1220"/>
    </location>
</feature>
<dbReference type="EC" id="3.6.4.12" evidence="3"/>
<dbReference type="GO" id="GO:0005694">
    <property type="term" value="C:chromosome"/>
    <property type="evidence" value="ECO:0007669"/>
    <property type="project" value="UniProtKB-ARBA"/>
</dbReference>
<keyword evidence="7" id="KW-0067">ATP-binding</keyword>
<feature type="compositionally biased region" description="Basic and acidic residues" evidence="11">
    <location>
        <begin position="167"/>
        <end position="176"/>
    </location>
</feature>
<dbReference type="InterPro" id="IPR049730">
    <property type="entry name" value="SNF2/RAD54-like_C"/>
</dbReference>
<dbReference type="AlphaFoldDB" id="A0A2J6PVF5"/>
<evidence type="ECO:0000313" key="14">
    <source>
        <dbReference type="EMBL" id="PMD18007.1"/>
    </source>
</evidence>
<evidence type="ECO:0000259" key="12">
    <source>
        <dbReference type="PROSITE" id="PS51192"/>
    </source>
</evidence>
<keyword evidence="9" id="KW-0238">DNA-binding</keyword>
<feature type="region of interest" description="Disordered" evidence="11">
    <location>
        <begin position="371"/>
        <end position="445"/>
    </location>
</feature>
<evidence type="ECO:0000256" key="9">
    <source>
        <dbReference type="ARBA" id="ARBA00023125"/>
    </source>
</evidence>
<dbReference type="FunFam" id="3.40.50.300:FF:002881">
    <property type="entry name" value="Putative snf2 family helicase atpase protein"/>
    <property type="match status" value="1"/>
</dbReference>
<feature type="region of interest" description="Disordered" evidence="11">
    <location>
        <begin position="233"/>
        <end position="278"/>
    </location>
</feature>
<dbReference type="InterPro" id="IPR014001">
    <property type="entry name" value="Helicase_ATP-bd"/>
</dbReference>
<keyword evidence="15" id="KW-1185">Reference proteome</keyword>
<dbReference type="Gene3D" id="3.40.50.10810">
    <property type="entry name" value="Tandem AAA-ATPase domain"/>
    <property type="match status" value="1"/>
</dbReference>
<evidence type="ECO:0000256" key="3">
    <source>
        <dbReference type="ARBA" id="ARBA00012551"/>
    </source>
</evidence>
<evidence type="ECO:0000256" key="6">
    <source>
        <dbReference type="ARBA" id="ARBA00022806"/>
    </source>
</evidence>
<dbReference type="GO" id="GO:0005634">
    <property type="term" value="C:nucleus"/>
    <property type="evidence" value="ECO:0007669"/>
    <property type="project" value="UniProtKB-SubCell"/>
</dbReference>
<sequence>MAFNDEGTEVISLVDNSPAFKRQKTASGWTSTSNSANNTGTYNSENDEGDDLFKGYVPDTPGTFETQPTQIIDRSAAPASSPPAPATPTPVVQVPRSSPLTGRSTDYEKIGHNVGRKPVQNAVVPPAKRPLALAVAPAGTEYRPPHGIVKKPSPQPKVAISLDSDEEGPKFRRIDSSDEEAPASADIQPTTFTKSPQSSFSGSFGGQSPTAVNGKARFQNIVSNATYKGPHAFMGNRISSTSSTGSTSKQHPSSASSGHGSAKKPSQMRPERARPIEDISLEDIPEAAIRNSIVNIRRILPHATILTVRNALIQKHYNWEGALGLLCSQEPPTVISDDEVESPQPAKKPEPQMKRTLDGPAQSIAAKYSSTQAYQHKQPAALATPPAKPRKRLVKGRRNPSSPAIPVVSSPLKPQPLAAKSESPAPEYESYDSDSGVGSASEEDPELEGQVLKFLNTCKVDDLVELTNITKDVAEIMVAARPFRTLDAARTVENTKLLKSGKKSTRAPIGDRIVDMAEKMLKGYEGIDTLVKRCGELGKPLAEEMAKWGFDVFGAQKDGELEMTSLEDYGESQRDSGIGSPSSAAASHNGDDDVKLSTRKRNVQFLKKPELMAESAVLKDYQVVGLNWLALMYRHKLSCILADEMGLGKTCQVIAFLTHLVEIGHTGPHLVVCPGSTLENWLREFQKFSPELVVEPYHGPQTQRPLMAENILENSDQINVVVTTYDMAAKKEDNKFLRRLKPDVCVYDEGHMLKNVNSQRYQGLIKIPALFRLLLTGTPLQNNLQELGALLAFILPDVFKEVEENMTIIFKAKATTQDGDHAALLSAQRIQRARSMLTPFVLRRKKAQVLKHLPPKVCRVEYCTLHPSQEDIYNGHLDQAKERARARVEGGKVPKSDENNPLMQLRKAAIHPLLFRRHFTNEKIEKMADILRKREPANFPATNKRHHLIEEMRNASDFWLHQWCLDYPCISSFDIPDLAWMDSGKVESMVKLVKSYKENGDRVLIFSQFALVLDILESVLNSSLIHFTRIDGSTKIDERQSLIDTFRDDESITAFLLTTKAGGTGINLMYANKVIIFDGSFNPQDDRQAENRAHRVGQTRDVEVVRLVTRGTVEEQIFALGQSKLLLDGRVAGDAEDGGKAEEAGEKAVAKMLLEGTGMTSSADVKAEDKKTKDDVKGEVKVEEKSPEKKLPQRKKSSILDMLTRGGSQSEAKAEGKKVKKEAVVLDEEGEEMLV</sequence>
<dbReference type="EMBL" id="KZ613496">
    <property type="protein sequence ID" value="PMD18007.1"/>
    <property type="molecule type" value="Genomic_DNA"/>
</dbReference>
<dbReference type="InterPro" id="IPR000330">
    <property type="entry name" value="SNF2_N"/>
</dbReference>
<dbReference type="CDD" id="cd18793">
    <property type="entry name" value="SF2_C_SNF"/>
    <property type="match status" value="1"/>
</dbReference>
<evidence type="ECO:0000259" key="13">
    <source>
        <dbReference type="PROSITE" id="PS51194"/>
    </source>
</evidence>
<dbReference type="SMART" id="SM00490">
    <property type="entry name" value="HELICc"/>
    <property type="match status" value="1"/>
</dbReference>
<feature type="compositionally biased region" description="Basic and acidic residues" evidence="11">
    <location>
        <begin position="347"/>
        <end position="357"/>
    </location>
</feature>
<comment type="similarity">
    <text evidence="2">Belongs to the SNF2/RAD54 helicase family.</text>
</comment>
<dbReference type="SMART" id="SM00487">
    <property type="entry name" value="DEXDc"/>
    <property type="match status" value="1"/>
</dbReference>
<feature type="compositionally biased region" description="Basic and acidic residues" evidence="11">
    <location>
        <begin position="1165"/>
        <end position="1191"/>
    </location>
</feature>
<feature type="region of interest" description="Disordered" evidence="11">
    <location>
        <begin position="144"/>
        <end position="212"/>
    </location>
</feature>
<dbReference type="GO" id="GO:0003678">
    <property type="term" value="F:DNA helicase activity"/>
    <property type="evidence" value="ECO:0007669"/>
    <property type="project" value="UniProtKB-EC"/>
</dbReference>
<dbReference type="FunFam" id="3.40.50.10810:FF:000014">
    <property type="entry name" value="SWI/SNF-related matrix-associated actin-dependent regulator of chromatin subfamily A containing DEAD/H box 1"/>
    <property type="match status" value="1"/>
</dbReference>
<evidence type="ECO:0000256" key="10">
    <source>
        <dbReference type="ARBA" id="ARBA00023242"/>
    </source>
</evidence>
<accession>A0A2J6PVF5</accession>